<dbReference type="EMBL" id="JACIVC010000054">
    <property type="protein sequence ID" value="MBB1069533.1"/>
    <property type="molecule type" value="Genomic_DNA"/>
</dbReference>
<organism evidence="1 2">
    <name type="scientific">Limosilactobacillus albertensis</name>
    <dbReference type="NCBI Taxonomy" id="2759752"/>
    <lineage>
        <taxon>Bacteria</taxon>
        <taxon>Bacillati</taxon>
        <taxon>Bacillota</taxon>
        <taxon>Bacilli</taxon>
        <taxon>Lactobacillales</taxon>
        <taxon>Lactobacillaceae</taxon>
        <taxon>Limosilactobacillus</taxon>
    </lineage>
</organism>
<protein>
    <submittedName>
        <fullName evidence="1">PduM family microcompartment protein</fullName>
    </submittedName>
</protein>
<dbReference type="RefSeq" id="WP_182598122.1">
    <property type="nucleotide sequence ID" value="NZ_JACIVC010000054.1"/>
</dbReference>
<dbReference type="InterPro" id="IPR030992">
    <property type="entry name" value="PduM"/>
</dbReference>
<dbReference type="Pfam" id="PF15953">
    <property type="entry name" value="PDU_like"/>
    <property type="match status" value="1"/>
</dbReference>
<dbReference type="Proteomes" id="UP000518316">
    <property type="component" value="Unassembled WGS sequence"/>
</dbReference>
<accession>A0A7W3TRF8</accession>
<gene>
    <name evidence="1" type="primary">pduM</name>
    <name evidence="1" type="ORF">H5S40_05100</name>
</gene>
<reference evidence="1 2" key="1">
    <citation type="submission" date="2020-07" db="EMBL/GenBank/DDBJ databases">
        <title>Description of Limosilactobacillus balticus sp. nov., Limosilactobacillus agrestis sp. nov., Limosilactobacillus albertensis sp. nov., Limosilactobacillus rudii sp. nov., Limosilactobacillus fastidiosus sp. nov., five novel Limosilactobacillus species isolated from the vertebrate gastrointestinal tract, and proposal of 6 subspecies of Limosilactobacillus reuteri adapted to the gastrointestinal tract of specific vertebrate hosts.</title>
        <authorList>
            <person name="Li F."/>
            <person name="Cheng C."/>
            <person name="Zheng J."/>
            <person name="Quevedo R.M."/>
            <person name="Li J."/>
            <person name="Roos S."/>
            <person name="Gaenzle M.G."/>
            <person name="Walter J."/>
        </authorList>
    </citation>
    <scope>NUCLEOTIDE SEQUENCE [LARGE SCALE GENOMIC DNA]</scope>
    <source>
        <strain evidence="1 2">RRLNB_1_1</strain>
    </source>
</reference>
<proteinExistence type="predicted"/>
<name>A0A7W3TRF8_9LACO</name>
<evidence type="ECO:0000313" key="1">
    <source>
        <dbReference type="EMBL" id="MBB1069533.1"/>
    </source>
</evidence>
<dbReference type="AlphaFoldDB" id="A0A7W3TRF8"/>
<comment type="caution">
    <text evidence="1">The sequence shown here is derived from an EMBL/GenBank/DDBJ whole genome shotgun (WGS) entry which is preliminary data.</text>
</comment>
<sequence>MDSLLQQVMHRLEERKHTSMEVSFNQQVTPPSEQIFLRNGKVILRNISISLVKDLYSMEKTNAWVNWVLEGISYDVKFYFLINEQMVNFIPRMMILDWPILFVVNNESPVIASHNRIITRGEIAAKPDKSILVRYHQQLITDEAVDICNYKKIKIKIRTEENCIWRE</sequence>
<evidence type="ECO:0000313" key="2">
    <source>
        <dbReference type="Proteomes" id="UP000518316"/>
    </source>
</evidence>
<keyword evidence="2" id="KW-1185">Reference proteome</keyword>
<dbReference type="GO" id="GO:0005198">
    <property type="term" value="F:structural molecule activity"/>
    <property type="evidence" value="ECO:0007669"/>
    <property type="project" value="InterPro"/>
</dbReference>
<dbReference type="NCBIfam" id="TIGR04493">
    <property type="entry name" value="microcomp_PduM"/>
    <property type="match status" value="1"/>
</dbReference>